<reference evidence="1" key="1">
    <citation type="submission" date="2019-08" db="EMBL/GenBank/DDBJ databases">
        <authorList>
            <person name="Kucharzyk K."/>
            <person name="Murdoch R.W."/>
            <person name="Higgins S."/>
            <person name="Loffler F."/>
        </authorList>
    </citation>
    <scope>NUCLEOTIDE SEQUENCE</scope>
</reference>
<dbReference type="AlphaFoldDB" id="A0A645J977"/>
<accession>A0A645J977</accession>
<proteinExistence type="predicted"/>
<dbReference type="EMBL" id="VSSQ01135246">
    <property type="protein sequence ID" value="MPN60245.1"/>
    <property type="molecule type" value="Genomic_DNA"/>
</dbReference>
<comment type="caution">
    <text evidence="1">The sequence shown here is derived from an EMBL/GenBank/DDBJ whole genome shotgun (WGS) entry which is preliminary data.</text>
</comment>
<organism evidence="1">
    <name type="scientific">bioreactor metagenome</name>
    <dbReference type="NCBI Taxonomy" id="1076179"/>
    <lineage>
        <taxon>unclassified sequences</taxon>
        <taxon>metagenomes</taxon>
        <taxon>ecological metagenomes</taxon>
    </lineage>
</organism>
<evidence type="ECO:0000313" key="1">
    <source>
        <dbReference type="EMBL" id="MPN60245.1"/>
    </source>
</evidence>
<name>A0A645J977_9ZZZZ</name>
<gene>
    <name evidence="1" type="ORF">SDC9_207971</name>
</gene>
<sequence length="86" mass="9212">MFTLAFMPINRPVSASVTVTSHANPPELLEPWLELEVEAVLETWLTVPLITLSPVASLVMVAGRPTDTFGMSYSSTANETFSAAAS</sequence>
<protein>
    <submittedName>
        <fullName evidence="1">Uncharacterized protein</fullName>
    </submittedName>
</protein>